<keyword evidence="2" id="KW-1185">Reference proteome</keyword>
<dbReference type="Proteomes" id="UP001165489">
    <property type="component" value="Unassembled WGS sequence"/>
</dbReference>
<evidence type="ECO:0000313" key="1">
    <source>
        <dbReference type="EMBL" id="MCH7409416.1"/>
    </source>
</evidence>
<proteinExistence type="predicted"/>
<evidence type="ECO:0000313" key="2">
    <source>
        <dbReference type="Proteomes" id="UP001165489"/>
    </source>
</evidence>
<name>A0ABS9UZ20_9BACT</name>
<protein>
    <recommendedName>
        <fullName evidence="3">Outer membrane protein beta-barrel domain-containing protein</fullName>
    </recommendedName>
</protein>
<organism evidence="1 2">
    <name type="scientific">Belliella filtrata</name>
    <dbReference type="NCBI Taxonomy" id="2923435"/>
    <lineage>
        <taxon>Bacteria</taxon>
        <taxon>Pseudomonadati</taxon>
        <taxon>Bacteroidota</taxon>
        <taxon>Cytophagia</taxon>
        <taxon>Cytophagales</taxon>
        <taxon>Cyclobacteriaceae</taxon>
        <taxon>Belliella</taxon>
    </lineage>
</organism>
<reference evidence="1" key="1">
    <citation type="submission" date="2022-03" db="EMBL/GenBank/DDBJ databases">
        <title>De novo assembled genomes of Belliella spp. (Cyclobacteriaceae) strains.</title>
        <authorList>
            <person name="Szabo A."/>
            <person name="Korponai K."/>
            <person name="Felfoldi T."/>
        </authorList>
    </citation>
    <scope>NUCLEOTIDE SEQUENCE</scope>
    <source>
        <strain evidence="1">DSM 111904</strain>
    </source>
</reference>
<gene>
    <name evidence="1" type="ORF">MM239_08425</name>
</gene>
<comment type="caution">
    <text evidence="1">The sequence shown here is derived from an EMBL/GenBank/DDBJ whole genome shotgun (WGS) entry which is preliminary data.</text>
</comment>
<dbReference type="RefSeq" id="WP_241347763.1">
    <property type="nucleotide sequence ID" value="NZ_JAKZGP010000016.1"/>
</dbReference>
<sequence length="223" mass="25396">MLSFMNVSDTFGQNFFKYKAQANHSIMIGAGPSFIYADNGGRFTDFNFRFNPAFTAAYSKSFNENLDIRINFGHQRIGVREATNQERIDTWNSNNAAIGFTGYANFLDIMPTYKLIGTAYPLIRPEFNFHVGTGVGVLQSRTNLQYGDGQPNRNQTLMSLYVPVRAGLTYQLNPKTDLILEGSILLTLTDEIDGNIGYNRFNDHLFQFQIMVKRYLNLKSELY</sequence>
<dbReference type="EMBL" id="JAKZGP010000016">
    <property type="protein sequence ID" value="MCH7409416.1"/>
    <property type="molecule type" value="Genomic_DNA"/>
</dbReference>
<accession>A0ABS9UZ20</accession>
<evidence type="ECO:0008006" key="3">
    <source>
        <dbReference type="Google" id="ProtNLM"/>
    </source>
</evidence>